<name>A0A0F9JGJ6_9ZZZZ</name>
<proteinExistence type="predicted"/>
<sequence>NSAKELSLAKGKEYANAYSKNFDRLFNFKVIANMLGIAPETTALVYILKPLLSLSSTVKRLEAGEGITEIDGDLTESIKSRIQDVSNYNNLLWALFNERMPKAKEEEWVPVIEKTINRKGSSNSPKGKINE</sequence>
<accession>A0A0F9JGJ6</accession>
<organism evidence="1">
    <name type="scientific">marine sediment metagenome</name>
    <dbReference type="NCBI Taxonomy" id="412755"/>
    <lineage>
        <taxon>unclassified sequences</taxon>
        <taxon>metagenomes</taxon>
        <taxon>ecological metagenomes</taxon>
    </lineage>
</organism>
<protein>
    <submittedName>
        <fullName evidence="1">Uncharacterized protein</fullName>
    </submittedName>
</protein>
<comment type="caution">
    <text evidence="1">The sequence shown here is derived from an EMBL/GenBank/DDBJ whole genome shotgun (WGS) entry which is preliminary data.</text>
</comment>
<feature type="non-terminal residue" evidence="1">
    <location>
        <position position="1"/>
    </location>
</feature>
<dbReference type="EMBL" id="LAZR01010120">
    <property type="protein sequence ID" value="KKM68718.1"/>
    <property type="molecule type" value="Genomic_DNA"/>
</dbReference>
<evidence type="ECO:0000313" key="1">
    <source>
        <dbReference type="EMBL" id="KKM68718.1"/>
    </source>
</evidence>
<reference evidence="1" key="1">
    <citation type="journal article" date="2015" name="Nature">
        <title>Complex archaea that bridge the gap between prokaryotes and eukaryotes.</title>
        <authorList>
            <person name="Spang A."/>
            <person name="Saw J.H."/>
            <person name="Jorgensen S.L."/>
            <person name="Zaremba-Niedzwiedzka K."/>
            <person name="Martijn J."/>
            <person name="Lind A.E."/>
            <person name="van Eijk R."/>
            <person name="Schleper C."/>
            <person name="Guy L."/>
            <person name="Ettema T.J."/>
        </authorList>
    </citation>
    <scope>NUCLEOTIDE SEQUENCE</scope>
</reference>
<gene>
    <name evidence="1" type="ORF">LCGC14_1458170</name>
</gene>
<dbReference type="AlphaFoldDB" id="A0A0F9JGJ6"/>